<dbReference type="Proteomes" id="UP000314294">
    <property type="component" value="Unassembled WGS sequence"/>
</dbReference>
<dbReference type="AlphaFoldDB" id="A0A4Z2FAM1"/>
<sequence length="65" mass="7575">MSRSFRVRAKHKLHPTPRNANTEDEMPRDADPFGVALQVQRTGPQSRQHDNLVIREKKERSETSH</sequence>
<feature type="compositionally biased region" description="Basic residues" evidence="1">
    <location>
        <begin position="1"/>
        <end position="15"/>
    </location>
</feature>
<keyword evidence="3" id="KW-1185">Reference proteome</keyword>
<dbReference type="EMBL" id="SRLO01001390">
    <property type="protein sequence ID" value="TNN38239.1"/>
    <property type="molecule type" value="Genomic_DNA"/>
</dbReference>
<evidence type="ECO:0000313" key="2">
    <source>
        <dbReference type="EMBL" id="TNN38239.1"/>
    </source>
</evidence>
<protein>
    <submittedName>
        <fullName evidence="2">Uncharacterized protein</fullName>
    </submittedName>
</protein>
<reference evidence="2 3" key="1">
    <citation type="submission" date="2019-03" db="EMBL/GenBank/DDBJ databases">
        <title>First draft genome of Liparis tanakae, snailfish: a comprehensive survey of snailfish specific genes.</title>
        <authorList>
            <person name="Kim W."/>
            <person name="Song I."/>
            <person name="Jeong J.-H."/>
            <person name="Kim D."/>
            <person name="Kim S."/>
            <person name="Ryu S."/>
            <person name="Song J.Y."/>
            <person name="Lee S.K."/>
        </authorList>
    </citation>
    <scope>NUCLEOTIDE SEQUENCE [LARGE SCALE GENOMIC DNA]</scope>
    <source>
        <tissue evidence="2">Muscle</tissue>
    </source>
</reference>
<feature type="compositionally biased region" description="Basic and acidic residues" evidence="1">
    <location>
        <begin position="47"/>
        <end position="65"/>
    </location>
</feature>
<evidence type="ECO:0000256" key="1">
    <source>
        <dbReference type="SAM" id="MobiDB-lite"/>
    </source>
</evidence>
<gene>
    <name evidence="2" type="ORF">EYF80_051589</name>
</gene>
<proteinExistence type="predicted"/>
<name>A0A4Z2FAM1_9TELE</name>
<comment type="caution">
    <text evidence="2">The sequence shown here is derived from an EMBL/GenBank/DDBJ whole genome shotgun (WGS) entry which is preliminary data.</text>
</comment>
<evidence type="ECO:0000313" key="3">
    <source>
        <dbReference type="Proteomes" id="UP000314294"/>
    </source>
</evidence>
<accession>A0A4Z2FAM1</accession>
<organism evidence="2 3">
    <name type="scientific">Liparis tanakae</name>
    <name type="common">Tanaka's snailfish</name>
    <dbReference type="NCBI Taxonomy" id="230148"/>
    <lineage>
        <taxon>Eukaryota</taxon>
        <taxon>Metazoa</taxon>
        <taxon>Chordata</taxon>
        <taxon>Craniata</taxon>
        <taxon>Vertebrata</taxon>
        <taxon>Euteleostomi</taxon>
        <taxon>Actinopterygii</taxon>
        <taxon>Neopterygii</taxon>
        <taxon>Teleostei</taxon>
        <taxon>Neoteleostei</taxon>
        <taxon>Acanthomorphata</taxon>
        <taxon>Eupercaria</taxon>
        <taxon>Perciformes</taxon>
        <taxon>Cottioidei</taxon>
        <taxon>Cottales</taxon>
        <taxon>Liparidae</taxon>
        <taxon>Liparis</taxon>
    </lineage>
</organism>
<feature type="region of interest" description="Disordered" evidence="1">
    <location>
        <begin position="1"/>
        <end position="65"/>
    </location>
</feature>